<proteinExistence type="predicted"/>
<dbReference type="EMBL" id="BIMW01000126">
    <property type="protein sequence ID" value="GCE95312.1"/>
    <property type="molecule type" value="Genomic_DNA"/>
</dbReference>
<reference evidence="1 2" key="1">
    <citation type="journal article" date="2019" name="J Genomics">
        <title>The Draft Genome of a Hydrogen-producing Cyanobacterium, Arthrospira platensis NIES-46.</title>
        <authorList>
            <person name="Suzuki S."/>
            <person name="Yamaguchi H."/>
            <person name="Kawachi M."/>
        </authorList>
    </citation>
    <scope>NUCLEOTIDE SEQUENCE [LARGE SCALE GENOMIC DNA]</scope>
    <source>
        <strain evidence="1 2">NIES-46</strain>
    </source>
</reference>
<evidence type="ECO:0000313" key="2">
    <source>
        <dbReference type="Proteomes" id="UP000326169"/>
    </source>
</evidence>
<sequence>MSAQPLLKFEVQTPAELAEYLRSATSWREVEALTQDYSHWKREAWKLLSEAEQERIKYLKNWQDHPVAQKFPPGSLVQRINSSTERVGKVMHYWSAYGVDYVTFQVGPDIDWCRASFLQLVNPEKSTAY</sequence>
<dbReference type="Proteomes" id="UP000326169">
    <property type="component" value="Unassembled WGS sequence"/>
</dbReference>
<keyword evidence="2" id="KW-1185">Reference proteome</keyword>
<name>A0A5M3T9K8_LIMPL</name>
<protein>
    <submittedName>
        <fullName evidence="1">Uncharacterized protein</fullName>
    </submittedName>
</protein>
<evidence type="ECO:0000313" key="1">
    <source>
        <dbReference type="EMBL" id="GCE95312.1"/>
    </source>
</evidence>
<accession>A0A5M3T9K8</accession>
<comment type="caution">
    <text evidence="1">The sequence shown here is derived from an EMBL/GenBank/DDBJ whole genome shotgun (WGS) entry which is preliminary data.</text>
</comment>
<organism evidence="1 2">
    <name type="scientific">Limnospira platensis NIES-46</name>
    <dbReference type="NCBI Taxonomy" id="1236695"/>
    <lineage>
        <taxon>Bacteria</taxon>
        <taxon>Bacillati</taxon>
        <taxon>Cyanobacteriota</taxon>
        <taxon>Cyanophyceae</taxon>
        <taxon>Oscillatoriophycideae</taxon>
        <taxon>Oscillatoriales</taxon>
        <taxon>Sirenicapillariaceae</taxon>
        <taxon>Limnospira</taxon>
    </lineage>
</organism>
<dbReference type="RefSeq" id="WP_006619600.1">
    <property type="nucleotide sequence ID" value="NZ_BIMW01000126.1"/>
</dbReference>
<dbReference type="GeneID" id="301684163"/>
<gene>
    <name evidence="1" type="ORF">NIES46_33750</name>
</gene>